<sequence>MKEYTGIGFSIPSENDDYVRLDSFTSLADSDIAIFCPDLSTTSYSTYDSGSYHSSGEYEGKKLYNKESSVSIKEHSKHWKKELLHFVETGRTLFVILPNKSDFYIYSGTKDLSGTGRNQKTTYHVSPFTNYSFLPFSFLEFHTASGKNVYPKSNLTKDFFNQFKDLISYEVYITSDKQLQGLFTTKNGDRILGTVLKINDGFVVFLPNINFNDQAFSFYDKEKDEEYWTEEALKRGKIFINSLVAIDKSLRSEKAITPRPDWLEKDEYSLEKATETKSLIKKIEKEIAKKTIELKELSSVLEDQESLKDLLFETGKPLEFAVIKALIILGYKAENYDDGELELDQIILSPEGFRFIGECEGKDNKDIDVSKFRQLLDGLNADFEKQSVTEKAFGLLFGNPQRLISPNDRTLDFTLKCKSGAQREKIGLIKTSDLFRVCKIVLEKGGDEFAKKCRDAINNQMGDIVIFPDYE</sequence>
<name>A0A5N1IJV9_9BACT</name>
<comment type="caution">
    <text evidence="1">The sequence shown here is derived from an EMBL/GenBank/DDBJ whole genome shotgun (WGS) entry which is preliminary data.</text>
</comment>
<keyword evidence="2" id="KW-1185">Reference proteome</keyword>
<dbReference type="Proteomes" id="UP000326570">
    <property type="component" value="Unassembled WGS sequence"/>
</dbReference>
<dbReference type="RefSeq" id="WP_150905108.1">
    <property type="nucleotide sequence ID" value="NZ_VTWT01000010.1"/>
</dbReference>
<evidence type="ECO:0000313" key="2">
    <source>
        <dbReference type="Proteomes" id="UP000326570"/>
    </source>
</evidence>
<dbReference type="AlphaFoldDB" id="A0A5N1IJV9"/>
<protein>
    <submittedName>
        <fullName evidence="1">Uncharacterized protein</fullName>
    </submittedName>
</protein>
<accession>A0A5N1IJV9</accession>
<organism evidence="1 2">
    <name type="scientific">Adhaeribacter soli</name>
    <dbReference type="NCBI Taxonomy" id="2607655"/>
    <lineage>
        <taxon>Bacteria</taxon>
        <taxon>Pseudomonadati</taxon>
        <taxon>Bacteroidota</taxon>
        <taxon>Cytophagia</taxon>
        <taxon>Cytophagales</taxon>
        <taxon>Hymenobacteraceae</taxon>
        <taxon>Adhaeribacter</taxon>
    </lineage>
</organism>
<gene>
    <name evidence="1" type="ORF">F0P94_16585</name>
</gene>
<reference evidence="1 2" key="1">
    <citation type="submission" date="2019-09" db="EMBL/GenBank/DDBJ databases">
        <title>Genome sequence of Adhaeribacter sp. M2.</title>
        <authorList>
            <person name="Srinivasan S."/>
        </authorList>
    </citation>
    <scope>NUCLEOTIDE SEQUENCE [LARGE SCALE GENOMIC DNA]</scope>
    <source>
        <strain evidence="1 2">M2</strain>
    </source>
</reference>
<proteinExistence type="predicted"/>
<dbReference type="EMBL" id="VTWT01000010">
    <property type="protein sequence ID" value="KAA9326033.1"/>
    <property type="molecule type" value="Genomic_DNA"/>
</dbReference>
<evidence type="ECO:0000313" key="1">
    <source>
        <dbReference type="EMBL" id="KAA9326033.1"/>
    </source>
</evidence>